<name>A0A4P6JN56_KTERU</name>
<dbReference type="OrthoDB" id="4297345at2"/>
<evidence type="ECO:0000313" key="3">
    <source>
        <dbReference type="Proteomes" id="UP000290365"/>
    </source>
</evidence>
<dbReference type="Proteomes" id="UP000290365">
    <property type="component" value="Chromosome"/>
</dbReference>
<organism evidence="2 3">
    <name type="scientific">Ktedonosporobacter rubrisoli</name>
    <dbReference type="NCBI Taxonomy" id="2509675"/>
    <lineage>
        <taxon>Bacteria</taxon>
        <taxon>Bacillati</taxon>
        <taxon>Chloroflexota</taxon>
        <taxon>Ktedonobacteria</taxon>
        <taxon>Ktedonobacterales</taxon>
        <taxon>Ktedonosporobacteraceae</taxon>
        <taxon>Ktedonosporobacter</taxon>
    </lineage>
</organism>
<dbReference type="AlphaFoldDB" id="A0A4P6JN56"/>
<reference evidence="2 3" key="1">
    <citation type="submission" date="2019-01" db="EMBL/GenBank/DDBJ databases">
        <title>Ktedonosporobacter rubrisoli SCAWS-G2.</title>
        <authorList>
            <person name="Huang Y."/>
            <person name="Yan B."/>
        </authorList>
    </citation>
    <scope>NUCLEOTIDE SEQUENCE [LARGE SCALE GENOMIC DNA]</scope>
    <source>
        <strain evidence="2 3">SCAWS-G2</strain>
    </source>
</reference>
<evidence type="ECO:0000313" key="2">
    <source>
        <dbReference type="EMBL" id="QBD76728.1"/>
    </source>
</evidence>
<feature type="chain" id="PRO_5020458920" evidence="1">
    <location>
        <begin position="21"/>
        <end position="194"/>
    </location>
</feature>
<dbReference type="PROSITE" id="PS51257">
    <property type="entry name" value="PROKAR_LIPOPROTEIN"/>
    <property type="match status" value="1"/>
</dbReference>
<dbReference type="EMBL" id="CP035758">
    <property type="protein sequence ID" value="QBD76728.1"/>
    <property type="molecule type" value="Genomic_DNA"/>
</dbReference>
<gene>
    <name evidence="2" type="ORF">EPA93_12220</name>
</gene>
<sequence>MRRYFLLGLLVCILAGCGTAAQSQAPQSHTTATNTDSLTQVDWKNFTYSTTCYSSTHTFQAKDGKARDKGILFQVYKPVYGDLTGDQRPEAAIPYSCTGADFGGVHVFVYTGDAKHPRLLAELPASYDQAQGDALGSVDSVTINNGVIRLSGSNYGPNVPHCCPNVQIIRNYRWDGKHFALISSKMVDKAATTS</sequence>
<dbReference type="KEGG" id="kbs:EPA93_12220"/>
<dbReference type="RefSeq" id="WP_129887787.1">
    <property type="nucleotide sequence ID" value="NZ_CP035758.1"/>
</dbReference>
<feature type="signal peptide" evidence="1">
    <location>
        <begin position="1"/>
        <end position="20"/>
    </location>
</feature>
<keyword evidence="1" id="KW-0732">Signal</keyword>
<keyword evidence="3" id="KW-1185">Reference proteome</keyword>
<proteinExistence type="predicted"/>
<evidence type="ECO:0000256" key="1">
    <source>
        <dbReference type="SAM" id="SignalP"/>
    </source>
</evidence>
<accession>A0A4P6JN56</accession>
<protein>
    <submittedName>
        <fullName evidence="2">Uncharacterized protein</fullName>
    </submittedName>
</protein>